<evidence type="ECO:0000313" key="2">
    <source>
        <dbReference type="WBParaSite" id="ES5_v2.g22703.t1"/>
    </source>
</evidence>
<proteinExistence type="predicted"/>
<dbReference type="WBParaSite" id="ES5_v2.g22703.t1">
    <property type="protein sequence ID" value="ES5_v2.g22703.t1"/>
    <property type="gene ID" value="ES5_v2.g22703"/>
</dbReference>
<name>A0AC34FZ40_9BILA</name>
<evidence type="ECO:0000313" key="1">
    <source>
        <dbReference type="Proteomes" id="UP000887579"/>
    </source>
</evidence>
<reference evidence="2" key="1">
    <citation type="submission" date="2022-11" db="UniProtKB">
        <authorList>
            <consortium name="WormBaseParasite"/>
        </authorList>
    </citation>
    <scope>IDENTIFICATION</scope>
</reference>
<sequence length="266" mass="29781">MATIKTTMNVTKTMRNLWVVRHGERIDKVNPEWIKTAPRGAWDDPPLTEKGVNQAKEAGKRLKEEDINYIFCSPFIRCLQTATAIVGELKENASLKLFVEPGFVEDLSITQFPPGCLSANDLHNDFKLIDANYDSFLKDYLPEDNEYVCEKRIRQTIENLLDKYEGNVLIISHGSPIAAIHTVLGNTNRDIGYCAVSHFVVTETTESLPTHNGEVQHDLHKKYKFKCILAGDMSHLSDPTTVVYPVVRPDEAKSGDAPPAPMKAPS</sequence>
<accession>A0AC34FZ40</accession>
<organism evidence="1 2">
    <name type="scientific">Panagrolaimus sp. ES5</name>
    <dbReference type="NCBI Taxonomy" id="591445"/>
    <lineage>
        <taxon>Eukaryota</taxon>
        <taxon>Metazoa</taxon>
        <taxon>Ecdysozoa</taxon>
        <taxon>Nematoda</taxon>
        <taxon>Chromadorea</taxon>
        <taxon>Rhabditida</taxon>
        <taxon>Tylenchina</taxon>
        <taxon>Panagrolaimomorpha</taxon>
        <taxon>Panagrolaimoidea</taxon>
        <taxon>Panagrolaimidae</taxon>
        <taxon>Panagrolaimus</taxon>
    </lineage>
</organism>
<protein>
    <submittedName>
        <fullName evidence="2">Phosphoglycerate mutase</fullName>
    </submittedName>
</protein>
<dbReference type="Proteomes" id="UP000887579">
    <property type="component" value="Unplaced"/>
</dbReference>